<dbReference type="GO" id="GO:0006508">
    <property type="term" value="P:proteolysis"/>
    <property type="evidence" value="ECO:0007669"/>
    <property type="project" value="UniProtKB-KW"/>
</dbReference>
<evidence type="ECO:0000313" key="7">
    <source>
        <dbReference type="EMBL" id="KKW34552.1"/>
    </source>
</evidence>
<dbReference type="Proteomes" id="UP000033865">
    <property type="component" value="Unassembled WGS sequence"/>
</dbReference>
<protein>
    <submittedName>
        <fullName evidence="7">NLP/P60 protein</fullName>
    </submittedName>
</protein>
<evidence type="ECO:0000313" key="8">
    <source>
        <dbReference type="Proteomes" id="UP000033865"/>
    </source>
</evidence>
<name>A0A0G2A182_9BACT</name>
<evidence type="ECO:0000256" key="2">
    <source>
        <dbReference type="ARBA" id="ARBA00022670"/>
    </source>
</evidence>
<evidence type="ECO:0000256" key="4">
    <source>
        <dbReference type="ARBA" id="ARBA00022801"/>
    </source>
</evidence>
<gene>
    <name evidence="7" type="ORF">UY82_C0067G0003</name>
</gene>
<sequence length="251" mass="28361">MNLAPGAGFSVDGGVLRDYADASFMMETIYTDYRSPDIRGSLHAVPKGFARAKEDVVNVWVKPIRLLENLTPQARDRNRSTQLTKNDPSVDLLSEAYDGWGMVRLADGTVGWVEMKRLERVDHPTRPHEVLLTSKEFEERYLGVPYLHGGTTREGIDCSGLTSRYFSHVRGMTIPRHSTDQWKAGRSLRDDEREPGDLLNLRHREKTTDHVGLLLADGKVFHACLFHSGVVIESLQEVLKRYDLLGTTRLS</sequence>
<comment type="similarity">
    <text evidence="1">Belongs to the peptidase C40 family.</text>
</comment>
<keyword evidence="3" id="KW-0732">Signal</keyword>
<feature type="domain" description="NlpC/P60" evidence="6">
    <location>
        <begin position="128"/>
        <end position="251"/>
    </location>
</feature>
<keyword evidence="2" id="KW-0645">Protease</keyword>
<dbReference type="InterPro" id="IPR000064">
    <property type="entry name" value="NLP_P60_dom"/>
</dbReference>
<dbReference type="InterPro" id="IPR038765">
    <property type="entry name" value="Papain-like_cys_pep_sf"/>
</dbReference>
<dbReference type="Gene3D" id="3.90.1720.10">
    <property type="entry name" value="endopeptidase domain like (from Nostoc punctiforme)"/>
    <property type="match status" value="1"/>
</dbReference>
<dbReference type="EMBL" id="LCRN01000067">
    <property type="protein sequence ID" value="KKW34552.1"/>
    <property type="molecule type" value="Genomic_DNA"/>
</dbReference>
<evidence type="ECO:0000256" key="3">
    <source>
        <dbReference type="ARBA" id="ARBA00022729"/>
    </source>
</evidence>
<dbReference type="AlphaFoldDB" id="A0A0G2A182"/>
<accession>A0A0G2A182</accession>
<comment type="caution">
    <text evidence="7">The sequence shown here is derived from an EMBL/GenBank/DDBJ whole genome shotgun (WGS) entry which is preliminary data.</text>
</comment>
<evidence type="ECO:0000256" key="5">
    <source>
        <dbReference type="ARBA" id="ARBA00022807"/>
    </source>
</evidence>
<dbReference type="PANTHER" id="PTHR47360">
    <property type="entry name" value="MUREIN DD-ENDOPEPTIDASE MEPS/MUREIN LD-CARBOXYPEPTIDASE"/>
    <property type="match status" value="1"/>
</dbReference>
<reference evidence="7 8" key="1">
    <citation type="journal article" date="2015" name="Nature">
        <title>rRNA introns, odd ribosomes, and small enigmatic genomes across a large radiation of phyla.</title>
        <authorList>
            <person name="Brown C.T."/>
            <person name="Hug L.A."/>
            <person name="Thomas B.C."/>
            <person name="Sharon I."/>
            <person name="Castelle C.J."/>
            <person name="Singh A."/>
            <person name="Wilkins M.J."/>
            <person name="Williams K.H."/>
            <person name="Banfield J.F."/>
        </authorList>
    </citation>
    <scope>NUCLEOTIDE SEQUENCE [LARGE SCALE GENOMIC DNA]</scope>
</reference>
<organism evidence="7 8">
    <name type="scientific">Candidatus Uhrbacteria bacterium GW2011_GWC2_53_7</name>
    <dbReference type="NCBI Taxonomy" id="1618986"/>
    <lineage>
        <taxon>Bacteria</taxon>
        <taxon>Candidatus Uhriibacteriota</taxon>
    </lineage>
</organism>
<dbReference type="InterPro" id="IPR052062">
    <property type="entry name" value="Murein_DD/LD_carboxypeptidase"/>
</dbReference>
<keyword evidence="4" id="KW-0378">Hydrolase</keyword>
<evidence type="ECO:0000256" key="1">
    <source>
        <dbReference type="ARBA" id="ARBA00007074"/>
    </source>
</evidence>
<evidence type="ECO:0000259" key="6">
    <source>
        <dbReference type="PROSITE" id="PS51935"/>
    </source>
</evidence>
<keyword evidence="5" id="KW-0788">Thiol protease</keyword>
<dbReference type="SUPFAM" id="SSF54001">
    <property type="entry name" value="Cysteine proteinases"/>
    <property type="match status" value="1"/>
</dbReference>
<dbReference type="GO" id="GO:0008234">
    <property type="term" value="F:cysteine-type peptidase activity"/>
    <property type="evidence" value="ECO:0007669"/>
    <property type="project" value="UniProtKB-KW"/>
</dbReference>
<dbReference type="Pfam" id="PF00877">
    <property type="entry name" value="NLPC_P60"/>
    <property type="match status" value="1"/>
</dbReference>
<dbReference type="PROSITE" id="PS51935">
    <property type="entry name" value="NLPC_P60"/>
    <property type="match status" value="1"/>
</dbReference>
<proteinExistence type="inferred from homology"/>
<dbReference type="PANTHER" id="PTHR47360:SF1">
    <property type="entry name" value="ENDOPEPTIDASE NLPC-RELATED"/>
    <property type="match status" value="1"/>
</dbReference>